<evidence type="ECO:0000313" key="2">
    <source>
        <dbReference type="Proteomes" id="UP000462014"/>
    </source>
</evidence>
<comment type="caution">
    <text evidence="1">The sequence shown here is derived from an EMBL/GenBank/DDBJ whole genome shotgun (WGS) entry which is preliminary data.</text>
</comment>
<dbReference type="RefSeq" id="WP_157563867.1">
    <property type="nucleotide sequence ID" value="NZ_WPIK01000002.1"/>
</dbReference>
<evidence type="ECO:0000313" key="1">
    <source>
        <dbReference type="EMBL" id="MVN20391.1"/>
    </source>
</evidence>
<accession>A0A7K1SSW1</accession>
<name>A0A7K1SSW1_9SPHI</name>
<organism evidence="1 2">
    <name type="scientific">Mucilaginibacter arboris</name>
    <dbReference type="NCBI Taxonomy" id="2682090"/>
    <lineage>
        <taxon>Bacteria</taxon>
        <taxon>Pseudomonadati</taxon>
        <taxon>Bacteroidota</taxon>
        <taxon>Sphingobacteriia</taxon>
        <taxon>Sphingobacteriales</taxon>
        <taxon>Sphingobacteriaceae</taxon>
        <taxon>Mucilaginibacter</taxon>
    </lineage>
</organism>
<protein>
    <submittedName>
        <fullName evidence="1">Uncharacterized protein</fullName>
    </submittedName>
</protein>
<gene>
    <name evidence="1" type="ORF">GO621_02435</name>
</gene>
<keyword evidence="2" id="KW-1185">Reference proteome</keyword>
<reference evidence="1 2" key="1">
    <citation type="submission" date="2019-12" db="EMBL/GenBank/DDBJ databases">
        <title>Mucilaginibacter sp. HMF7410 genome sequencing and assembly.</title>
        <authorList>
            <person name="Kang H."/>
            <person name="Cha I."/>
            <person name="Kim H."/>
            <person name="Joh K."/>
        </authorList>
    </citation>
    <scope>NUCLEOTIDE SEQUENCE [LARGE SCALE GENOMIC DNA]</scope>
    <source>
        <strain evidence="1 2">HMF7410</strain>
    </source>
</reference>
<sequence>MMNIELNNLKPIKYFLYILLVFCASCTEPKPPQVTFDIPALIGKNIDEVRKVLGKSDDTSPDPSDSSVKGYTNWYHKNGQELLIDFDPRTRKITRFYIHPDVPYDNLEDVMKVGNLDSIETMNYRTEPRYSFLRSYSGIEVIIR</sequence>
<proteinExistence type="predicted"/>
<dbReference type="Proteomes" id="UP000462014">
    <property type="component" value="Unassembled WGS sequence"/>
</dbReference>
<dbReference type="AlphaFoldDB" id="A0A7K1SSW1"/>
<dbReference type="EMBL" id="WPIK01000002">
    <property type="protein sequence ID" value="MVN20391.1"/>
    <property type="molecule type" value="Genomic_DNA"/>
</dbReference>